<organism evidence="4 5">
    <name type="scientific">Lederbergia wuyishanensis</name>
    <dbReference type="NCBI Taxonomy" id="1347903"/>
    <lineage>
        <taxon>Bacteria</taxon>
        <taxon>Bacillati</taxon>
        <taxon>Bacillota</taxon>
        <taxon>Bacilli</taxon>
        <taxon>Bacillales</taxon>
        <taxon>Bacillaceae</taxon>
        <taxon>Lederbergia</taxon>
    </lineage>
</organism>
<dbReference type="SUPFAM" id="SSF46894">
    <property type="entry name" value="C-terminal effector domain of the bipartite response regulators"/>
    <property type="match status" value="1"/>
</dbReference>
<name>A0ABU0D753_9BACI</name>
<keyword evidence="2" id="KW-0804">Transcription</keyword>
<evidence type="ECO:0000256" key="1">
    <source>
        <dbReference type="ARBA" id="ARBA00023015"/>
    </source>
</evidence>
<dbReference type="InterPro" id="IPR036388">
    <property type="entry name" value="WH-like_DNA-bd_sf"/>
</dbReference>
<dbReference type="SMART" id="SM00421">
    <property type="entry name" value="HTH_LUXR"/>
    <property type="match status" value="1"/>
</dbReference>
<dbReference type="InterPro" id="IPR016032">
    <property type="entry name" value="Sig_transdc_resp-reg_C-effctor"/>
</dbReference>
<comment type="caution">
    <text evidence="4">The sequence shown here is derived from an EMBL/GenBank/DDBJ whole genome shotgun (WGS) entry which is preliminary data.</text>
</comment>
<dbReference type="Gene3D" id="1.10.10.10">
    <property type="entry name" value="Winged helix-like DNA-binding domain superfamily/Winged helix DNA-binding domain"/>
    <property type="match status" value="1"/>
</dbReference>
<dbReference type="Pfam" id="PF08281">
    <property type="entry name" value="Sigma70_r4_2"/>
    <property type="match status" value="1"/>
</dbReference>
<dbReference type="Proteomes" id="UP001232343">
    <property type="component" value="Unassembled WGS sequence"/>
</dbReference>
<protein>
    <submittedName>
        <fullName evidence="4">RNA polymerase sigma-70 factor (ECF subfamily)</fullName>
    </submittedName>
</protein>
<dbReference type="InterPro" id="IPR013249">
    <property type="entry name" value="RNA_pol_sigma70_r4_t2"/>
</dbReference>
<accession>A0ABU0D753</accession>
<evidence type="ECO:0000313" key="5">
    <source>
        <dbReference type="Proteomes" id="UP001232343"/>
    </source>
</evidence>
<evidence type="ECO:0000259" key="3">
    <source>
        <dbReference type="SMART" id="SM00421"/>
    </source>
</evidence>
<keyword evidence="5" id="KW-1185">Reference proteome</keyword>
<reference evidence="4 5" key="1">
    <citation type="submission" date="2023-07" db="EMBL/GenBank/DDBJ databases">
        <title>Genomic Encyclopedia of Type Strains, Phase IV (KMG-IV): sequencing the most valuable type-strain genomes for metagenomic binning, comparative biology and taxonomic classification.</title>
        <authorList>
            <person name="Goeker M."/>
        </authorList>
    </citation>
    <scope>NUCLEOTIDE SEQUENCE [LARGE SCALE GENOMIC DNA]</scope>
    <source>
        <strain evidence="4 5">DSM 27848</strain>
    </source>
</reference>
<dbReference type="InterPro" id="IPR000792">
    <property type="entry name" value="Tscrpt_reg_LuxR_C"/>
</dbReference>
<dbReference type="NCBIfam" id="NF005385">
    <property type="entry name" value="PRK06930.1"/>
    <property type="match status" value="1"/>
</dbReference>
<dbReference type="EMBL" id="JAUSUO010000008">
    <property type="protein sequence ID" value="MDQ0344241.1"/>
    <property type="molecule type" value="Genomic_DNA"/>
</dbReference>
<proteinExistence type="predicted"/>
<gene>
    <name evidence="4" type="ORF">J2S14_003082</name>
</gene>
<keyword evidence="1" id="KW-0805">Transcription regulation</keyword>
<dbReference type="RefSeq" id="WP_244682510.1">
    <property type="nucleotide sequence ID" value="NZ_JALIRM010000011.1"/>
</dbReference>
<sequence length="166" mass="19357">MPNWADELIQEYSNGKRQLHKLHNSLDKENPTDRQDRKVINSMIDDMEFTIEWLETGKQPGTYRGVDKRLAYQRKALESMDIIPDITEQLDINNRQLYMTSEEKIILADIFTSFSLRERQCYVLHAAQGMSMGQIADDLGLSKATVQMYITRARRKVETKVEKKVS</sequence>
<evidence type="ECO:0000313" key="4">
    <source>
        <dbReference type="EMBL" id="MDQ0344241.1"/>
    </source>
</evidence>
<evidence type="ECO:0000256" key="2">
    <source>
        <dbReference type="ARBA" id="ARBA00023163"/>
    </source>
</evidence>
<feature type="domain" description="HTH luxR-type" evidence="3">
    <location>
        <begin position="111"/>
        <end position="161"/>
    </location>
</feature>